<dbReference type="Pfam" id="PF04191">
    <property type="entry name" value="PEMT"/>
    <property type="match status" value="1"/>
</dbReference>
<dbReference type="AlphaFoldDB" id="A0A225M682"/>
<comment type="subcellular location">
    <subcellularLocation>
        <location evidence="1">Endomembrane system</location>
        <topology evidence="1">Multi-pass membrane protein</topology>
    </subcellularLocation>
</comment>
<evidence type="ECO:0000256" key="1">
    <source>
        <dbReference type="ARBA" id="ARBA00004127"/>
    </source>
</evidence>
<keyword evidence="7" id="KW-1185">Reference proteome</keyword>
<dbReference type="InterPro" id="IPR007318">
    <property type="entry name" value="Phopholipid_MeTrfase"/>
</dbReference>
<evidence type="ECO:0000256" key="2">
    <source>
        <dbReference type="ARBA" id="ARBA00022692"/>
    </source>
</evidence>
<dbReference type="GO" id="GO:0012505">
    <property type="term" value="C:endomembrane system"/>
    <property type="evidence" value="ECO:0007669"/>
    <property type="project" value="UniProtKB-SubCell"/>
</dbReference>
<evidence type="ECO:0000256" key="5">
    <source>
        <dbReference type="SAM" id="Phobius"/>
    </source>
</evidence>
<sequence length="227" mass="25265">MDGQSAPSSCFAASDEAKSKIHTTWEHLARSQVKRRRALGWLAAIAMCSLLWVGSAWPEASMENQGLEWLGLALIIVAILGRAACMLYVGGRKGSDLVTEGPYSISRNPLYVFSILAVLGIGLQTGSLIIGLILAGAAYLIFRWIVGEEETLLRLVFGASFDAYCREVPRFYPRWSLWRSPQHITVDLQGVWKTIRDALPYFLAIPVFELIEAAQQMGWVHVYVSLY</sequence>
<feature type="transmembrane region" description="Helical" evidence="5">
    <location>
        <begin position="38"/>
        <end position="57"/>
    </location>
</feature>
<dbReference type="Gene3D" id="1.20.120.1630">
    <property type="match status" value="1"/>
</dbReference>
<comment type="caution">
    <text evidence="6">The sequence shown here is derived from an EMBL/GenBank/DDBJ whole genome shotgun (WGS) entry which is preliminary data.</text>
</comment>
<evidence type="ECO:0000256" key="4">
    <source>
        <dbReference type="ARBA" id="ARBA00023136"/>
    </source>
</evidence>
<organism evidence="6 7">
    <name type="scientific">Candidimonas nitroreducens</name>
    <dbReference type="NCBI Taxonomy" id="683354"/>
    <lineage>
        <taxon>Bacteria</taxon>
        <taxon>Pseudomonadati</taxon>
        <taxon>Pseudomonadota</taxon>
        <taxon>Betaproteobacteria</taxon>
        <taxon>Burkholderiales</taxon>
        <taxon>Alcaligenaceae</taxon>
        <taxon>Candidimonas</taxon>
    </lineage>
</organism>
<keyword evidence="4 5" id="KW-0472">Membrane</keyword>
<reference evidence="7" key="1">
    <citation type="submission" date="2017-06" db="EMBL/GenBank/DDBJ databases">
        <title>Herbaspirillum phytohormonus sp. nov., isolated from the root nodule of Robinia pseudoacacia in lead-zinc mine.</title>
        <authorList>
            <person name="Fan M."/>
            <person name="Lin Y."/>
        </authorList>
    </citation>
    <scope>NUCLEOTIDE SEQUENCE [LARGE SCALE GENOMIC DNA]</scope>
    <source>
        <strain evidence="7">SC-089</strain>
    </source>
</reference>
<dbReference type="Proteomes" id="UP000214603">
    <property type="component" value="Unassembled WGS sequence"/>
</dbReference>
<dbReference type="OrthoDB" id="5293276at2"/>
<feature type="transmembrane region" description="Helical" evidence="5">
    <location>
        <begin position="110"/>
        <end position="142"/>
    </location>
</feature>
<protein>
    <submittedName>
        <fullName evidence="6">Sodium:proton antiporter</fullName>
    </submittedName>
</protein>
<evidence type="ECO:0000256" key="3">
    <source>
        <dbReference type="ARBA" id="ARBA00022989"/>
    </source>
</evidence>
<feature type="transmembrane region" description="Helical" evidence="5">
    <location>
        <begin position="69"/>
        <end position="89"/>
    </location>
</feature>
<accession>A0A225M682</accession>
<dbReference type="EMBL" id="NJIH01000010">
    <property type="protein sequence ID" value="OWT56855.1"/>
    <property type="molecule type" value="Genomic_DNA"/>
</dbReference>
<evidence type="ECO:0000313" key="6">
    <source>
        <dbReference type="EMBL" id="OWT56855.1"/>
    </source>
</evidence>
<gene>
    <name evidence="6" type="ORF">CEY11_18425</name>
</gene>
<dbReference type="RefSeq" id="WP_088604862.1">
    <property type="nucleotide sequence ID" value="NZ_NJIH01000010.1"/>
</dbReference>
<keyword evidence="2 5" id="KW-0812">Transmembrane</keyword>
<proteinExistence type="predicted"/>
<name>A0A225M682_9BURK</name>
<keyword evidence="3 5" id="KW-1133">Transmembrane helix</keyword>
<evidence type="ECO:0000313" key="7">
    <source>
        <dbReference type="Proteomes" id="UP000214603"/>
    </source>
</evidence>